<dbReference type="Gene3D" id="3.30.70.1060">
    <property type="entry name" value="Dimeric alpha+beta barrel"/>
    <property type="match status" value="1"/>
</dbReference>
<accession>A0A0G4P6A2</accession>
<dbReference type="PANTHER" id="PTHR37828">
    <property type="entry name" value="GSR2449 PROTEIN"/>
    <property type="match status" value="1"/>
</dbReference>
<dbReference type="InterPro" id="IPR005545">
    <property type="entry name" value="YCII"/>
</dbReference>
<dbReference type="EMBL" id="HG793139">
    <property type="protein sequence ID" value="CRL21841.1"/>
    <property type="molecule type" value="Genomic_DNA"/>
</dbReference>
<sequence>MRTFMLTVSYLSSPEEVERHLPAHIAWLEEQYERKVYLLFARKLPFTGGVCFAVAESADQIAEITETDPFRITKVAKYDIQELDLTKVNTISLLEHASHQG</sequence>
<proteinExistence type="predicted"/>
<reference evidence="2 3" key="1">
    <citation type="journal article" date="2014" name="Nat. Commun.">
        <title>Multiple recent horizontal transfers of a large genomic region in cheese making fungi.</title>
        <authorList>
            <person name="Cheeseman K."/>
            <person name="Ropars J."/>
            <person name="Renault P."/>
            <person name="Dupont J."/>
            <person name="Gouzy J."/>
            <person name="Branca A."/>
            <person name="Abraham A.L."/>
            <person name="Ceppi M."/>
            <person name="Conseiller E."/>
            <person name="Debuchy R."/>
            <person name="Malagnac F."/>
            <person name="Goarin A."/>
            <person name="Silar P."/>
            <person name="Lacoste S."/>
            <person name="Sallet E."/>
            <person name="Bensimon A."/>
            <person name="Giraud T."/>
            <person name="Brygoo Y."/>
        </authorList>
    </citation>
    <scope>NUCLEOTIDE SEQUENCE [LARGE SCALE GENOMIC DNA]</scope>
    <source>
        <strain evidence="3">FM 013</strain>
    </source>
</reference>
<dbReference type="PANTHER" id="PTHR37828:SF1">
    <property type="entry name" value="YCII-RELATED DOMAIN-CONTAINING PROTEIN"/>
    <property type="match status" value="1"/>
</dbReference>
<evidence type="ECO:0000313" key="3">
    <source>
        <dbReference type="Proteomes" id="UP000053732"/>
    </source>
</evidence>
<dbReference type="AlphaFoldDB" id="A0A0G4P6A2"/>
<dbReference type="SUPFAM" id="SSF54909">
    <property type="entry name" value="Dimeric alpha+beta barrel"/>
    <property type="match status" value="1"/>
</dbReference>
<dbReference type="InterPro" id="IPR011008">
    <property type="entry name" value="Dimeric_a/b-barrel"/>
</dbReference>
<name>A0A0G4P6A2_PENC3</name>
<dbReference type="Pfam" id="PF03795">
    <property type="entry name" value="YCII"/>
    <property type="match status" value="1"/>
</dbReference>
<feature type="domain" description="YCII-related" evidence="1">
    <location>
        <begin position="13"/>
        <end position="81"/>
    </location>
</feature>
<gene>
    <name evidence="2" type="ORF">PCAMFM013_S006g000381</name>
</gene>
<evidence type="ECO:0000313" key="2">
    <source>
        <dbReference type="EMBL" id="CRL21841.1"/>
    </source>
</evidence>
<organism evidence="2 3">
    <name type="scientific">Penicillium camemberti (strain FM 013)</name>
    <dbReference type="NCBI Taxonomy" id="1429867"/>
    <lineage>
        <taxon>Eukaryota</taxon>
        <taxon>Fungi</taxon>
        <taxon>Dikarya</taxon>
        <taxon>Ascomycota</taxon>
        <taxon>Pezizomycotina</taxon>
        <taxon>Eurotiomycetes</taxon>
        <taxon>Eurotiomycetidae</taxon>
        <taxon>Eurotiales</taxon>
        <taxon>Aspergillaceae</taxon>
        <taxon>Penicillium</taxon>
    </lineage>
</organism>
<dbReference type="Proteomes" id="UP000053732">
    <property type="component" value="Unassembled WGS sequence"/>
</dbReference>
<keyword evidence="3" id="KW-1185">Reference proteome</keyword>
<protein>
    <submittedName>
        <fullName evidence="2">Dimeric alpha-beta barrel</fullName>
    </submittedName>
</protein>
<evidence type="ECO:0000259" key="1">
    <source>
        <dbReference type="Pfam" id="PF03795"/>
    </source>
</evidence>